<gene>
    <name evidence="9" type="ORF">BS47DRAFT_1353728</name>
</gene>
<evidence type="ECO:0008006" key="11">
    <source>
        <dbReference type="Google" id="ProtNLM"/>
    </source>
</evidence>
<dbReference type="PANTHER" id="PTHR10926">
    <property type="entry name" value="CELL CYCLE CONTROL PROTEIN 50"/>
    <property type="match status" value="1"/>
</dbReference>
<evidence type="ECO:0000256" key="3">
    <source>
        <dbReference type="ARBA" id="ARBA00022692"/>
    </source>
</evidence>
<dbReference type="GO" id="GO:0005783">
    <property type="term" value="C:endoplasmic reticulum"/>
    <property type="evidence" value="ECO:0007669"/>
    <property type="project" value="TreeGrafter"/>
</dbReference>
<keyword evidence="4 8" id="KW-1133">Transmembrane helix</keyword>
<dbReference type="GO" id="GO:0045332">
    <property type="term" value="P:phospholipid translocation"/>
    <property type="evidence" value="ECO:0007669"/>
    <property type="project" value="UniProtKB-UniRule"/>
</dbReference>
<dbReference type="AlphaFoldDB" id="A0A9P6DNX4"/>
<dbReference type="GO" id="GO:0005886">
    <property type="term" value="C:plasma membrane"/>
    <property type="evidence" value="ECO:0007669"/>
    <property type="project" value="TreeGrafter"/>
</dbReference>
<sequence length="391" mass="43514">MALFRRTKAASEDGATAEAKKGKGAWKRPANTAFKQQRLKAWQPILTPRTVLPTLFIIGLLFAPIGGLLIWGSNKVSKLTIDYTDCDTKASVAFSDVPHFSYDLRSSDKGLPTTTPQWAFINDTSSPVGQQNHCRIRFNLPADLKPPVFLYYKLTKFYQNHRRYVKSLDTSQLTGHYRSASSLNGGNCKPLAQVNGRAVYPCGLIANSLFNDTFQQPVLIGSSQNSTYNFTDKGIAWPGEAKKYVNTPGYKNLSEIIPPPNWALRFPNGYNSTNIPQLRDDEHFQNWMRTAGLPTFTKLYFRNDHDVMSKGDYEISVFMNFPVTKYGGTKSIVISTVSWVGGKNPFMGWAYVGAACLFVFLALAGTARHLLSPRSALLFAFAIDLTISSCL</sequence>
<proteinExistence type="inferred from homology"/>
<evidence type="ECO:0000256" key="5">
    <source>
        <dbReference type="ARBA" id="ARBA00023136"/>
    </source>
</evidence>
<dbReference type="EMBL" id="MU129141">
    <property type="protein sequence ID" value="KAF9505689.1"/>
    <property type="molecule type" value="Genomic_DNA"/>
</dbReference>
<dbReference type="PANTHER" id="PTHR10926:SF0">
    <property type="entry name" value="CDC50, ISOFORM A"/>
    <property type="match status" value="1"/>
</dbReference>
<evidence type="ECO:0000256" key="2">
    <source>
        <dbReference type="ARBA" id="ARBA00009457"/>
    </source>
</evidence>
<evidence type="ECO:0000256" key="8">
    <source>
        <dbReference type="SAM" id="Phobius"/>
    </source>
</evidence>
<keyword evidence="5 6" id="KW-0472">Membrane</keyword>
<reference evidence="9" key="1">
    <citation type="journal article" date="2020" name="Nat. Commun.">
        <title>Large-scale genome sequencing of mycorrhizal fungi provides insights into the early evolution of symbiotic traits.</title>
        <authorList>
            <person name="Miyauchi S."/>
            <person name="Kiss E."/>
            <person name="Kuo A."/>
            <person name="Drula E."/>
            <person name="Kohler A."/>
            <person name="Sanchez-Garcia M."/>
            <person name="Morin E."/>
            <person name="Andreopoulos B."/>
            <person name="Barry K.W."/>
            <person name="Bonito G."/>
            <person name="Buee M."/>
            <person name="Carver A."/>
            <person name="Chen C."/>
            <person name="Cichocki N."/>
            <person name="Clum A."/>
            <person name="Culley D."/>
            <person name="Crous P.W."/>
            <person name="Fauchery L."/>
            <person name="Girlanda M."/>
            <person name="Hayes R.D."/>
            <person name="Keri Z."/>
            <person name="LaButti K."/>
            <person name="Lipzen A."/>
            <person name="Lombard V."/>
            <person name="Magnuson J."/>
            <person name="Maillard F."/>
            <person name="Murat C."/>
            <person name="Nolan M."/>
            <person name="Ohm R.A."/>
            <person name="Pangilinan J."/>
            <person name="Pereira M.F."/>
            <person name="Perotto S."/>
            <person name="Peter M."/>
            <person name="Pfister S."/>
            <person name="Riley R."/>
            <person name="Sitrit Y."/>
            <person name="Stielow J.B."/>
            <person name="Szollosi G."/>
            <person name="Zifcakova L."/>
            <person name="Stursova M."/>
            <person name="Spatafora J.W."/>
            <person name="Tedersoo L."/>
            <person name="Vaario L.M."/>
            <person name="Yamada A."/>
            <person name="Yan M."/>
            <person name="Wang P."/>
            <person name="Xu J."/>
            <person name="Bruns T."/>
            <person name="Baldrian P."/>
            <person name="Vilgalys R."/>
            <person name="Dunand C."/>
            <person name="Henrissat B."/>
            <person name="Grigoriev I.V."/>
            <person name="Hibbett D."/>
            <person name="Nagy L.G."/>
            <person name="Martin F.M."/>
        </authorList>
    </citation>
    <scope>NUCLEOTIDE SEQUENCE</scope>
    <source>
        <strain evidence="9">UP504</strain>
    </source>
</reference>
<dbReference type="GO" id="GO:0005794">
    <property type="term" value="C:Golgi apparatus"/>
    <property type="evidence" value="ECO:0007669"/>
    <property type="project" value="TreeGrafter"/>
</dbReference>
<feature type="transmembrane region" description="Helical" evidence="8">
    <location>
        <begin position="346"/>
        <end position="365"/>
    </location>
</feature>
<evidence type="ECO:0000313" key="9">
    <source>
        <dbReference type="EMBL" id="KAF9505689.1"/>
    </source>
</evidence>
<evidence type="ECO:0000256" key="6">
    <source>
        <dbReference type="PIRNR" id="PIRNR015840"/>
    </source>
</evidence>
<dbReference type="PIRSF" id="PIRSF015840">
    <property type="entry name" value="DUF284_TM_euk"/>
    <property type="match status" value="1"/>
</dbReference>
<comment type="subcellular location">
    <subcellularLocation>
        <location evidence="1">Membrane</location>
        <topology evidence="1">Multi-pass membrane protein</topology>
    </subcellularLocation>
</comment>
<evidence type="ECO:0000256" key="4">
    <source>
        <dbReference type="ARBA" id="ARBA00022989"/>
    </source>
</evidence>
<keyword evidence="10" id="KW-1185">Reference proteome</keyword>
<evidence type="ECO:0000256" key="1">
    <source>
        <dbReference type="ARBA" id="ARBA00004141"/>
    </source>
</evidence>
<dbReference type="Pfam" id="PF03381">
    <property type="entry name" value="CDC50"/>
    <property type="match status" value="1"/>
</dbReference>
<name>A0A9P6DNX4_9AGAM</name>
<comment type="similarity">
    <text evidence="2 6">Belongs to the CDC50/LEM3 family.</text>
</comment>
<comment type="caution">
    <text evidence="9">The sequence shown here is derived from an EMBL/GenBank/DDBJ whole genome shotgun (WGS) entry which is preliminary data.</text>
</comment>
<dbReference type="Proteomes" id="UP000886523">
    <property type="component" value="Unassembled WGS sequence"/>
</dbReference>
<organism evidence="9 10">
    <name type="scientific">Hydnum rufescens UP504</name>
    <dbReference type="NCBI Taxonomy" id="1448309"/>
    <lineage>
        <taxon>Eukaryota</taxon>
        <taxon>Fungi</taxon>
        <taxon>Dikarya</taxon>
        <taxon>Basidiomycota</taxon>
        <taxon>Agaricomycotina</taxon>
        <taxon>Agaricomycetes</taxon>
        <taxon>Cantharellales</taxon>
        <taxon>Hydnaceae</taxon>
        <taxon>Hydnum</taxon>
    </lineage>
</organism>
<accession>A0A9P6DNX4</accession>
<feature type="transmembrane region" description="Helical" evidence="8">
    <location>
        <begin position="50"/>
        <end position="71"/>
    </location>
</feature>
<evidence type="ECO:0000256" key="7">
    <source>
        <dbReference type="SAM" id="MobiDB-lite"/>
    </source>
</evidence>
<feature type="region of interest" description="Disordered" evidence="7">
    <location>
        <begin position="1"/>
        <end position="26"/>
    </location>
</feature>
<keyword evidence="3 8" id="KW-0812">Transmembrane</keyword>
<protein>
    <recommendedName>
        <fullName evidence="11">Cell cycle control protein</fullName>
    </recommendedName>
</protein>
<dbReference type="InterPro" id="IPR005045">
    <property type="entry name" value="CDC50/LEM3_fam"/>
</dbReference>
<evidence type="ECO:0000313" key="10">
    <source>
        <dbReference type="Proteomes" id="UP000886523"/>
    </source>
</evidence>
<dbReference type="OrthoDB" id="340608at2759"/>